<feature type="compositionally biased region" description="Polar residues" evidence="1">
    <location>
        <begin position="47"/>
        <end position="56"/>
    </location>
</feature>
<organism evidence="2 3">
    <name type="scientific">Sciurus carolinensis</name>
    <name type="common">Eastern gray squirrel</name>
    <dbReference type="NCBI Taxonomy" id="30640"/>
    <lineage>
        <taxon>Eukaryota</taxon>
        <taxon>Metazoa</taxon>
        <taxon>Chordata</taxon>
        <taxon>Craniata</taxon>
        <taxon>Vertebrata</taxon>
        <taxon>Euteleostomi</taxon>
        <taxon>Mammalia</taxon>
        <taxon>Eutheria</taxon>
        <taxon>Euarchontoglires</taxon>
        <taxon>Glires</taxon>
        <taxon>Rodentia</taxon>
        <taxon>Sciuromorpha</taxon>
        <taxon>Sciuridae</taxon>
        <taxon>Sciurinae</taxon>
        <taxon>Sciurini</taxon>
        <taxon>Sciurus</taxon>
    </lineage>
</organism>
<sequence>MVDEEDPQDTAHNMGHHLSLLPAESEEEDEIEKEVEDQDSNEAKKPNITNFDTSLSTSHTFLGTVMEEFPRRT</sequence>
<name>A0AA41NGS4_SCICA</name>
<reference evidence="2" key="1">
    <citation type="submission" date="2020-03" db="EMBL/GenBank/DDBJ databases">
        <title>Studies in the Genomics of Life Span.</title>
        <authorList>
            <person name="Glass D."/>
        </authorList>
    </citation>
    <scope>NUCLEOTIDE SEQUENCE</scope>
    <source>
        <strain evidence="2">SUZIE</strain>
        <tissue evidence="2">Muscle</tissue>
    </source>
</reference>
<evidence type="ECO:0000256" key="1">
    <source>
        <dbReference type="SAM" id="MobiDB-lite"/>
    </source>
</evidence>
<feature type="compositionally biased region" description="Acidic residues" evidence="1">
    <location>
        <begin position="24"/>
        <end position="40"/>
    </location>
</feature>
<dbReference type="AlphaFoldDB" id="A0AA41NGS4"/>
<proteinExistence type="predicted"/>
<comment type="caution">
    <text evidence="2">The sequence shown here is derived from an EMBL/GenBank/DDBJ whole genome shotgun (WGS) entry which is preliminary data.</text>
</comment>
<protein>
    <submittedName>
        <fullName evidence="2">Protein cereblon</fullName>
    </submittedName>
</protein>
<feature type="region of interest" description="Disordered" evidence="1">
    <location>
        <begin position="1"/>
        <end position="56"/>
    </location>
</feature>
<dbReference type="Proteomes" id="UP001166674">
    <property type="component" value="Unassembled WGS sequence"/>
</dbReference>
<dbReference type="EMBL" id="JAATJV010437448">
    <property type="protein sequence ID" value="MBZ3890074.1"/>
    <property type="molecule type" value="Genomic_DNA"/>
</dbReference>
<evidence type="ECO:0000313" key="3">
    <source>
        <dbReference type="Proteomes" id="UP001166674"/>
    </source>
</evidence>
<accession>A0AA41NGS4</accession>
<evidence type="ECO:0000313" key="2">
    <source>
        <dbReference type="EMBL" id="MBZ3890074.1"/>
    </source>
</evidence>
<keyword evidence="3" id="KW-1185">Reference proteome</keyword>
<gene>
    <name evidence="2" type="ORF">SUZIE_206140</name>
</gene>